<dbReference type="EMBL" id="CADCXU010027868">
    <property type="protein sequence ID" value="CAB0014467.1"/>
    <property type="molecule type" value="Genomic_DNA"/>
</dbReference>
<gene>
    <name evidence="2" type="ORF">NTEN_LOCUS18895</name>
    <name evidence="3" type="ORF">NTEN_LOCUS18896</name>
</gene>
<feature type="region of interest" description="Disordered" evidence="1">
    <location>
        <begin position="1"/>
        <end position="33"/>
    </location>
</feature>
<proteinExistence type="predicted"/>
<organism evidence="2 4">
    <name type="scientific">Nesidiocoris tenuis</name>
    <dbReference type="NCBI Taxonomy" id="355587"/>
    <lineage>
        <taxon>Eukaryota</taxon>
        <taxon>Metazoa</taxon>
        <taxon>Ecdysozoa</taxon>
        <taxon>Arthropoda</taxon>
        <taxon>Hexapoda</taxon>
        <taxon>Insecta</taxon>
        <taxon>Pterygota</taxon>
        <taxon>Neoptera</taxon>
        <taxon>Paraneoptera</taxon>
        <taxon>Hemiptera</taxon>
        <taxon>Heteroptera</taxon>
        <taxon>Panheteroptera</taxon>
        <taxon>Cimicomorpha</taxon>
        <taxon>Miridae</taxon>
        <taxon>Dicyphina</taxon>
        <taxon>Nesidiocoris</taxon>
    </lineage>
</organism>
<keyword evidence="4" id="KW-1185">Reference proteome</keyword>
<dbReference type="EMBL" id="CADCXU010027870">
    <property type="protein sequence ID" value="CAB0014468.1"/>
    <property type="molecule type" value="Genomic_DNA"/>
</dbReference>
<dbReference type="AlphaFoldDB" id="A0A6H5HEB2"/>
<feature type="compositionally biased region" description="Basic and acidic residues" evidence="1">
    <location>
        <begin position="21"/>
        <end position="31"/>
    </location>
</feature>
<evidence type="ECO:0000313" key="2">
    <source>
        <dbReference type="EMBL" id="CAB0014467.1"/>
    </source>
</evidence>
<dbReference type="Proteomes" id="UP000479000">
    <property type="component" value="Unassembled WGS sequence"/>
</dbReference>
<sequence>MAEAGEERDERRSGGGGGLQERLRPHADAAVHGRGSALRLLPLQQLGDQGTVAARLEGLPLDGQPADDVAQSPPERLLQPDDRPDDAGHVARLVAGHVVVLRRHGRLHVPSEAARDVLHELVPGLAQAEGQAALPVDAAAALRVSVRASALTVFGRDAHPREAPALVDRLRYQCRHSRRRGGRKYRLRPLGRRSGEVLHLW</sequence>
<evidence type="ECO:0000313" key="4">
    <source>
        <dbReference type="Proteomes" id="UP000479000"/>
    </source>
</evidence>
<feature type="non-terminal residue" evidence="2">
    <location>
        <position position="201"/>
    </location>
</feature>
<reference evidence="2 4" key="1">
    <citation type="submission" date="2020-02" db="EMBL/GenBank/DDBJ databases">
        <authorList>
            <person name="Ferguson B K."/>
        </authorList>
    </citation>
    <scope>NUCLEOTIDE SEQUENCE [LARGE SCALE GENOMIC DNA]</scope>
</reference>
<name>A0A6H5HEB2_9HEMI</name>
<feature type="region of interest" description="Disordered" evidence="1">
    <location>
        <begin position="59"/>
        <end position="84"/>
    </location>
</feature>
<protein>
    <submittedName>
        <fullName evidence="2">Uncharacterized protein</fullName>
    </submittedName>
</protein>
<evidence type="ECO:0000313" key="3">
    <source>
        <dbReference type="EMBL" id="CAB0014468.1"/>
    </source>
</evidence>
<evidence type="ECO:0000256" key="1">
    <source>
        <dbReference type="SAM" id="MobiDB-lite"/>
    </source>
</evidence>
<accession>A0A6H5HEB2</accession>